<evidence type="ECO:0000256" key="1">
    <source>
        <dbReference type="ARBA" id="ARBA00023015"/>
    </source>
</evidence>
<evidence type="ECO:0000256" key="3">
    <source>
        <dbReference type="ARBA" id="ARBA00023163"/>
    </source>
</evidence>
<dbReference type="Gene3D" id="1.10.357.10">
    <property type="entry name" value="Tetracycline Repressor, domain 2"/>
    <property type="match status" value="1"/>
</dbReference>
<feature type="DNA-binding region" description="H-T-H motif" evidence="4">
    <location>
        <begin position="33"/>
        <end position="52"/>
    </location>
</feature>
<dbReference type="Pfam" id="PF16925">
    <property type="entry name" value="TetR_C_13"/>
    <property type="match status" value="1"/>
</dbReference>
<accession>A0ABD5E6A1</accession>
<dbReference type="GO" id="GO:0003677">
    <property type="term" value="F:DNA binding"/>
    <property type="evidence" value="ECO:0007669"/>
    <property type="project" value="UniProtKB-UniRule"/>
</dbReference>
<organism evidence="6 7">
    <name type="scientific">Streptomyces evansiae</name>
    <dbReference type="NCBI Taxonomy" id="3075535"/>
    <lineage>
        <taxon>Bacteria</taxon>
        <taxon>Bacillati</taxon>
        <taxon>Actinomycetota</taxon>
        <taxon>Actinomycetes</taxon>
        <taxon>Kitasatosporales</taxon>
        <taxon>Streptomycetaceae</taxon>
        <taxon>Streptomyces</taxon>
    </lineage>
</organism>
<dbReference type="EMBL" id="JAVRER010000011">
    <property type="protein sequence ID" value="MDT0415815.1"/>
    <property type="molecule type" value="Genomic_DNA"/>
</dbReference>
<dbReference type="InterPro" id="IPR009057">
    <property type="entry name" value="Homeodomain-like_sf"/>
</dbReference>
<dbReference type="SUPFAM" id="SSF48498">
    <property type="entry name" value="Tetracyclin repressor-like, C-terminal domain"/>
    <property type="match status" value="1"/>
</dbReference>
<evidence type="ECO:0000259" key="5">
    <source>
        <dbReference type="PROSITE" id="PS50977"/>
    </source>
</evidence>
<evidence type="ECO:0000313" key="6">
    <source>
        <dbReference type="EMBL" id="MDT0415815.1"/>
    </source>
</evidence>
<dbReference type="PANTHER" id="PTHR47506:SF1">
    <property type="entry name" value="HTH-TYPE TRANSCRIPTIONAL REGULATOR YJDC"/>
    <property type="match status" value="1"/>
</dbReference>
<dbReference type="AlphaFoldDB" id="A0ABD5E6A1"/>
<evidence type="ECO:0000256" key="2">
    <source>
        <dbReference type="ARBA" id="ARBA00023125"/>
    </source>
</evidence>
<name>A0ABD5E6A1_9ACTN</name>
<keyword evidence="2 4" id="KW-0238">DNA-binding</keyword>
<comment type="caution">
    <text evidence="6">The sequence shown here is derived from an EMBL/GenBank/DDBJ whole genome shotgun (WGS) entry which is preliminary data.</text>
</comment>
<gene>
    <name evidence="6" type="ORF">RM574_09970</name>
</gene>
<protein>
    <submittedName>
        <fullName evidence="6">TetR/AcrR family transcriptional regulator</fullName>
    </submittedName>
</protein>
<reference evidence="7" key="1">
    <citation type="submission" date="2023-07" db="EMBL/GenBank/DDBJ databases">
        <title>30 novel species of actinomycetes from the DSMZ collection.</title>
        <authorList>
            <person name="Nouioui I."/>
        </authorList>
    </citation>
    <scope>NUCLEOTIDE SEQUENCE [LARGE SCALE GENOMIC DNA]</scope>
    <source>
        <strain evidence="7">DSM 41982</strain>
    </source>
</reference>
<feature type="domain" description="HTH tetR-type" evidence="5">
    <location>
        <begin position="10"/>
        <end position="70"/>
    </location>
</feature>
<keyword evidence="1" id="KW-0805">Transcription regulation</keyword>
<dbReference type="SUPFAM" id="SSF46689">
    <property type="entry name" value="Homeodomain-like"/>
    <property type="match status" value="1"/>
</dbReference>
<keyword evidence="3" id="KW-0804">Transcription</keyword>
<dbReference type="RefSeq" id="WP_007821981.1">
    <property type="nucleotide sequence ID" value="NZ_JAVRER010000011.1"/>
</dbReference>
<evidence type="ECO:0000313" key="7">
    <source>
        <dbReference type="Proteomes" id="UP001183607"/>
    </source>
</evidence>
<sequence>MPRGITAKGLATRHRIVEHAAELVREHGTGGTALEDVRHAAGVSSSQLFHYFPEGKSELLLAVARRAGEQILLDQEPQLSALAEGGSWRAWAERVYAHYEAQGPNCDLSALTAQLGMGDPGIREVVSGMHTRWQAALAAGLRAHQSRGTARADTDPDRAAAALLATVQGGVLMMASTDSSAHLRAAVETWLDGMGVTEDGD</sequence>
<dbReference type="PANTHER" id="PTHR47506">
    <property type="entry name" value="TRANSCRIPTIONAL REGULATORY PROTEIN"/>
    <property type="match status" value="1"/>
</dbReference>
<proteinExistence type="predicted"/>
<dbReference type="Pfam" id="PF00440">
    <property type="entry name" value="TetR_N"/>
    <property type="match status" value="1"/>
</dbReference>
<dbReference type="InterPro" id="IPR036271">
    <property type="entry name" value="Tet_transcr_reg_TetR-rel_C_sf"/>
</dbReference>
<dbReference type="PROSITE" id="PS50977">
    <property type="entry name" value="HTH_TETR_2"/>
    <property type="match status" value="1"/>
</dbReference>
<dbReference type="Proteomes" id="UP001183607">
    <property type="component" value="Unassembled WGS sequence"/>
</dbReference>
<dbReference type="InterPro" id="IPR001647">
    <property type="entry name" value="HTH_TetR"/>
</dbReference>
<evidence type="ECO:0000256" key="4">
    <source>
        <dbReference type="PROSITE-ProRule" id="PRU00335"/>
    </source>
</evidence>
<dbReference type="InterPro" id="IPR011075">
    <property type="entry name" value="TetR_C"/>
</dbReference>